<dbReference type="InterPro" id="IPR038050">
    <property type="entry name" value="Neuro_actylchol_rec"/>
</dbReference>
<dbReference type="GO" id="GO:0016020">
    <property type="term" value="C:membrane"/>
    <property type="evidence" value="ECO:0007669"/>
    <property type="project" value="InterPro"/>
</dbReference>
<dbReference type="InterPro" id="IPR036719">
    <property type="entry name" value="Neuro-gated_channel_TM_sf"/>
</dbReference>
<dbReference type="Gene3D" id="1.20.58.390">
    <property type="entry name" value="Neurotransmitter-gated ion-channel transmembrane domain"/>
    <property type="match status" value="1"/>
</dbReference>
<feature type="transmembrane region" description="Helical" evidence="1">
    <location>
        <begin position="67"/>
        <end position="84"/>
    </location>
</feature>
<keyword evidence="3" id="KW-1185">Reference proteome</keyword>
<keyword evidence="1" id="KW-0812">Transmembrane</keyword>
<gene>
    <name evidence="2" type="ORF">PXEA_LOCUS22860</name>
</gene>
<comment type="caution">
    <text evidence="2">The sequence shown here is derived from an EMBL/GenBank/DDBJ whole genome shotgun (WGS) entry which is preliminary data.</text>
</comment>
<sequence length="96" mass="10903">MSINFNLADLSLPYAKDEVFVSGNQLRRLWDCLACLQGSAKYREAMVKNAATPGVNSVSQIDKMARIVFPTAFALINVFYWISFTNTNQMHYRFNG</sequence>
<organism evidence="2 3">
    <name type="scientific">Protopolystoma xenopodis</name>
    <dbReference type="NCBI Taxonomy" id="117903"/>
    <lineage>
        <taxon>Eukaryota</taxon>
        <taxon>Metazoa</taxon>
        <taxon>Spiralia</taxon>
        <taxon>Lophotrochozoa</taxon>
        <taxon>Platyhelminthes</taxon>
        <taxon>Monogenea</taxon>
        <taxon>Polyopisthocotylea</taxon>
        <taxon>Polystomatidea</taxon>
        <taxon>Polystomatidae</taxon>
        <taxon>Protopolystoma</taxon>
    </lineage>
</organism>
<dbReference type="Proteomes" id="UP000784294">
    <property type="component" value="Unassembled WGS sequence"/>
</dbReference>
<proteinExistence type="predicted"/>
<dbReference type="GO" id="GO:0006811">
    <property type="term" value="P:monoatomic ion transport"/>
    <property type="evidence" value="ECO:0007669"/>
    <property type="project" value="InterPro"/>
</dbReference>
<dbReference type="EMBL" id="CAAALY010102985">
    <property type="protein sequence ID" value="VEL29420.1"/>
    <property type="molecule type" value="Genomic_DNA"/>
</dbReference>
<keyword evidence="1" id="KW-1133">Transmembrane helix</keyword>
<protein>
    <recommendedName>
        <fullName evidence="4">Neurotransmitter-gated ion-channel transmembrane domain-containing protein</fullName>
    </recommendedName>
</protein>
<accession>A0A3S5CR13</accession>
<reference evidence="2" key="1">
    <citation type="submission" date="2018-11" db="EMBL/GenBank/DDBJ databases">
        <authorList>
            <consortium name="Pathogen Informatics"/>
        </authorList>
    </citation>
    <scope>NUCLEOTIDE SEQUENCE</scope>
</reference>
<keyword evidence="1" id="KW-0472">Membrane</keyword>
<evidence type="ECO:0008006" key="4">
    <source>
        <dbReference type="Google" id="ProtNLM"/>
    </source>
</evidence>
<evidence type="ECO:0000256" key="1">
    <source>
        <dbReference type="SAM" id="Phobius"/>
    </source>
</evidence>
<dbReference type="AlphaFoldDB" id="A0A3S5CR13"/>
<evidence type="ECO:0000313" key="2">
    <source>
        <dbReference type="EMBL" id="VEL29420.1"/>
    </source>
</evidence>
<dbReference type="OrthoDB" id="203862at2759"/>
<name>A0A3S5CR13_9PLAT</name>
<evidence type="ECO:0000313" key="3">
    <source>
        <dbReference type="Proteomes" id="UP000784294"/>
    </source>
</evidence>
<dbReference type="SUPFAM" id="SSF90112">
    <property type="entry name" value="Neurotransmitter-gated ion-channel transmembrane pore"/>
    <property type="match status" value="1"/>
</dbReference>